<proteinExistence type="predicted"/>
<dbReference type="EMBL" id="DAKRPA010000154">
    <property type="protein sequence ID" value="DAZ96859.1"/>
    <property type="molecule type" value="Genomic_DNA"/>
</dbReference>
<accession>A0AAV2YUD9</accession>
<feature type="compositionally biased region" description="Basic and acidic residues" evidence="2">
    <location>
        <begin position="294"/>
        <end position="307"/>
    </location>
</feature>
<evidence type="ECO:0000256" key="2">
    <source>
        <dbReference type="SAM" id="MobiDB-lite"/>
    </source>
</evidence>
<feature type="compositionally biased region" description="Low complexity" evidence="2">
    <location>
        <begin position="15"/>
        <end position="33"/>
    </location>
</feature>
<organism evidence="4 5">
    <name type="scientific">Lagenidium giganteum</name>
    <dbReference type="NCBI Taxonomy" id="4803"/>
    <lineage>
        <taxon>Eukaryota</taxon>
        <taxon>Sar</taxon>
        <taxon>Stramenopiles</taxon>
        <taxon>Oomycota</taxon>
        <taxon>Peronosporomycetes</taxon>
        <taxon>Pythiales</taxon>
        <taxon>Pythiaceae</taxon>
    </lineage>
</organism>
<feature type="domain" description="Ty3 transposon capsid-like protein" evidence="3">
    <location>
        <begin position="101"/>
        <end position="254"/>
    </location>
</feature>
<evidence type="ECO:0000313" key="5">
    <source>
        <dbReference type="Proteomes" id="UP001146120"/>
    </source>
</evidence>
<evidence type="ECO:0000256" key="1">
    <source>
        <dbReference type="SAM" id="Coils"/>
    </source>
</evidence>
<feature type="coiled-coil region" evidence="1">
    <location>
        <begin position="547"/>
        <end position="574"/>
    </location>
</feature>
<name>A0AAV2YUD9_9STRA</name>
<keyword evidence="1" id="KW-0175">Coiled coil</keyword>
<dbReference type="Pfam" id="PF19259">
    <property type="entry name" value="Ty3_capsid"/>
    <property type="match status" value="1"/>
</dbReference>
<sequence>GHAATDVAAPRTPGRRGPFTSRSSRRSPSSESFPSFPVLETLVALVAFTMAPARVSRVSQLRNQVAALETALRELQSQQDTHGPGSASTYAARVPTNLPSFCGRRQDDVRQWLFHVETMCKIHAHDVCDDNAMLPAIAGLAVAEPASGWFLNWANTVPPEKQVWGRFKIDVLAHFEASNYQATLRLKLLNLRQEGDIEDINGCFADLNFRVEDMGELDRVSHYCIGLKHQTQSYVKLHNPLTLSDVMDLALKYEGAHFMKEYRPPRIGERSVRRNRPHDRPPQSQRQPNRPLPKRPDLSRCKPKPTEARRDTRKLKCFFCSKMFAYRHAFVTEAELPVDAHPSRELRVQTGDGRTVSSPLELVHVNMEVPGVPTCYATTAVVYDLPDRIDCILGMPFFEEKQPQVDWKTTPTSVTTPADPRCSRKANAAQEEVLPATSTDYLGVAVPETDKQPSAKKLDASREMACPGESDLRKKLVYEVHQAEAFAEASTPAQDFILVLTNEAIKKVKRDTAHPDESDDVASEKARRFLDTDWESFSSNPACTNLRTRLAATLRRCQEALAEAQERMRTAYNRNCADQGCPRRPSSVQMDVIGRRVHNRAYELNLRSRLHPEFNTSLLKPYFEGSRSSAPARAVLGDGLIIVRSIVGKRMRKKLPSTVIRPMAHANSRLPSHHPPNSRSSPSGPSTTALEQPQGTA</sequence>
<reference evidence="4" key="2">
    <citation type="journal article" date="2023" name="Microbiol Resour">
        <title>Decontamination and Annotation of the Draft Genome Sequence of the Oomycete Lagenidium giganteum ARSEF 373.</title>
        <authorList>
            <person name="Morgan W.R."/>
            <person name="Tartar A."/>
        </authorList>
    </citation>
    <scope>NUCLEOTIDE SEQUENCE</scope>
    <source>
        <strain evidence="4">ARSEF 373</strain>
    </source>
</reference>
<gene>
    <name evidence="4" type="ORF">N0F65_008290</name>
</gene>
<evidence type="ECO:0000259" key="3">
    <source>
        <dbReference type="Pfam" id="PF19259"/>
    </source>
</evidence>
<feature type="region of interest" description="Disordered" evidence="2">
    <location>
        <begin position="666"/>
        <end position="697"/>
    </location>
</feature>
<evidence type="ECO:0000313" key="4">
    <source>
        <dbReference type="EMBL" id="DAZ96859.1"/>
    </source>
</evidence>
<dbReference type="AlphaFoldDB" id="A0AAV2YUD9"/>
<dbReference type="InterPro" id="IPR045358">
    <property type="entry name" value="Ty3_capsid"/>
</dbReference>
<feature type="non-terminal residue" evidence="4">
    <location>
        <position position="1"/>
    </location>
</feature>
<protein>
    <recommendedName>
        <fullName evidence="3">Ty3 transposon capsid-like protein domain-containing protein</fullName>
    </recommendedName>
</protein>
<keyword evidence="5" id="KW-1185">Reference proteome</keyword>
<feature type="region of interest" description="Disordered" evidence="2">
    <location>
        <begin position="1"/>
        <end position="33"/>
    </location>
</feature>
<reference evidence="4" key="1">
    <citation type="submission" date="2022-11" db="EMBL/GenBank/DDBJ databases">
        <authorList>
            <person name="Morgan W.R."/>
            <person name="Tartar A."/>
        </authorList>
    </citation>
    <scope>NUCLEOTIDE SEQUENCE</scope>
    <source>
        <strain evidence="4">ARSEF 373</strain>
    </source>
</reference>
<dbReference type="Proteomes" id="UP001146120">
    <property type="component" value="Unassembled WGS sequence"/>
</dbReference>
<feature type="compositionally biased region" description="Low complexity" evidence="2">
    <location>
        <begin position="667"/>
        <end position="686"/>
    </location>
</feature>
<comment type="caution">
    <text evidence="4">The sequence shown here is derived from an EMBL/GenBank/DDBJ whole genome shotgun (WGS) entry which is preliminary data.</text>
</comment>
<feature type="region of interest" description="Disordered" evidence="2">
    <location>
        <begin position="264"/>
        <end position="307"/>
    </location>
</feature>
<feature type="compositionally biased region" description="Polar residues" evidence="2">
    <location>
        <begin position="687"/>
        <end position="697"/>
    </location>
</feature>